<dbReference type="SMART" id="SM00988">
    <property type="entry name" value="UreE_N"/>
    <property type="match status" value="1"/>
</dbReference>
<keyword evidence="3" id="KW-1185">Reference proteome</keyword>
<evidence type="ECO:0000313" key="3">
    <source>
        <dbReference type="Proteomes" id="UP000215377"/>
    </source>
</evidence>
<dbReference type="OrthoDB" id="7376380at2"/>
<dbReference type="EMBL" id="AQQR01000011">
    <property type="protein sequence ID" value="OWU70587.1"/>
    <property type="molecule type" value="Genomic_DNA"/>
</dbReference>
<proteinExistence type="predicted"/>
<dbReference type="InterPro" id="IPR036118">
    <property type="entry name" value="UreE_N_sf"/>
</dbReference>
<organism evidence="2 3">
    <name type="scientific">Marinibacterium profundimaris</name>
    <dbReference type="NCBI Taxonomy" id="1679460"/>
    <lineage>
        <taxon>Bacteria</taxon>
        <taxon>Pseudomonadati</taxon>
        <taxon>Pseudomonadota</taxon>
        <taxon>Alphaproteobacteria</taxon>
        <taxon>Rhodobacterales</taxon>
        <taxon>Paracoccaceae</taxon>
        <taxon>Marinibacterium</taxon>
    </lineage>
</organism>
<accession>A0A225NE81</accession>
<gene>
    <name evidence="2" type="ORF">ATO3_20230</name>
</gene>
<dbReference type="NCBIfam" id="NF009752">
    <property type="entry name" value="PRK13261.1-2"/>
    <property type="match status" value="1"/>
</dbReference>
<name>A0A225NE81_9RHOB</name>
<dbReference type="AlphaFoldDB" id="A0A225NE81"/>
<reference evidence="2 3" key="1">
    <citation type="submission" date="2013-04" db="EMBL/GenBank/DDBJ databases">
        <title>Oceanicola sp. 22II1-22F33 Genome Sequencing.</title>
        <authorList>
            <person name="Lai Q."/>
            <person name="Li G."/>
            <person name="Shao Z."/>
        </authorList>
    </citation>
    <scope>NUCLEOTIDE SEQUENCE [LARGE SCALE GENOMIC DNA]</scope>
    <source>
        <strain evidence="2 3">22II1-22F33</strain>
    </source>
</reference>
<dbReference type="RefSeq" id="WP_088651730.1">
    <property type="nucleotide sequence ID" value="NZ_AQQR01000011.1"/>
</dbReference>
<evidence type="ECO:0000313" key="2">
    <source>
        <dbReference type="EMBL" id="OWU70587.1"/>
    </source>
</evidence>
<protein>
    <submittedName>
        <fullName evidence="2">Urease accessory protein UreE</fullName>
    </submittedName>
</protein>
<evidence type="ECO:0000259" key="1">
    <source>
        <dbReference type="SMART" id="SM00988"/>
    </source>
</evidence>
<comment type="caution">
    <text evidence="2">The sequence shown here is derived from an EMBL/GenBank/DDBJ whole genome shotgun (WGS) entry which is preliminary data.</text>
</comment>
<dbReference type="Proteomes" id="UP000215377">
    <property type="component" value="Unassembled WGS sequence"/>
</dbReference>
<sequence length="158" mass="17744">MLRIHGIIGASDAPDLHAALHRLEHRDGVEYLFVPAHEAGRKRFRLTTDRGTDCAVSIDRDQALFDGAVLLLEEDRAIVARFGAQEIWRLKARDGAAALQLGWQAGNLHWRVRFDGTVLEVLLDGDRGAYRARITELIESGLVEELSDDAREELRRHG</sequence>
<feature type="domain" description="UreE urease accessory N-terminal" evidence="1">
    <location>
        <begin position="16"/>
        <end position="78"/>
    </location>
</feature>
<dbReference type="Gene3D" id="2.60.260.20">
    <property type="entry name" value="Urease metallochaperone UreE, N-terminal domain"/>
    <property type="match status" value="1"/>
</dbReference>
<dbReference type="Pfam" id="PF02814">
    <property type="entry name" value="UreE_N"/>
    <property type="match status" value="1"/>
</dbReference>
<dbReference type="SUPFAM" id="SSF69287">
    <property type="entry name" value="Urease metallochaperone UreE, N-terminal domain"/>
    <property type="match status" value="1"/>
</dbReference>
<dbReference type="InterPro" id="IPR004029">
    <property type="entry name" value="UreE_N"/>
</dbReference>